<keyword evidence="3" id="KW-1185">Reference proteome</keyword>
<dbReference type="Gene3D" id="3.40.470.10">
    <property type="entry name" value="Uracil-DNA glycosylase-like domain"/>
    <property type="match status" value="1"/>
</dbReference>
<feature type="domain" description="Uracil-DNA glycosylase-like" evidence="1">
    <location>
        <begin position="27"/>
        <end position="139"/>
    </location>
</feature>
<name>A0A2T4UQF6_9MICO</name>
<dbReference type="InterPro" id="IPR005122">
    <property type="entry name" value="Uracil-DNA_glycosylase-like"/>
</dbReference>
<dbReference type="RefSeq" id="WP_107573594.1">
    <property type="nucleotide sequence ID" value="NZ_PZPL01000001.1"/>
</dbReference>
<organism evidence="2 3">
    <name type="scientific">Rathayibacter caricis DSM 15933</name>
    <dbReference type="NCBI Taxonomy" id="1328867"/>
    <lineage>
        <taxon>Bacteria</taxon>
        <taxon>Bacillati</taxon>
        <taxon>Actinomycetota</taxon>
        <taxon>Actinomycetes</taxon>
        <taxon>Micrococcales</taxon>
        <taxon>Microbacteriaceae</taxon>
        <taxon>Rathayibacter</taxon>
    </lineage>
</organism>
<accession>A0A2T4UQF6</accession>
<evidence type="ECO:0000313" key="3">
    <source>
        <dbReference type="Proteomes" id="UP000241085"/>
    </source>
</evidence>
<dbReference type="InterPro" id="IPR036895">
    <property type="entry name" value="Uracil-DNA_glycosylase-like_sf"/>
</dbReference>
<evidence type="ECO:0000259" key="1">
    <source>
        <dbReference type="Pfam" id="PF03167"/>
    </source>
</evidence>
<dbReference type="AlphaFoldDB" id="A0A2T4UQF6"/>
<proteinExistence type="predicted"/>
<dbReference type="EMBL" id="PZPL01000001">
    <property type="protein sequence ID" value="PTL71767.1"/>
    <property type="molecule type" value="Genomic_DNA"/>
</dbReference>
<dbReference type="Proteomes" id="UP000241085">
    <property type="component" value="Unassembled WGS sequence"/>
</dbReference>
<comment type="caution">
    <text evidence="2">The sequence shown here is derived from an EMBL/GenBank/DDBJ whole genome shotgun (WGS) entry which is preliminary data.</text>
</comment>
<sequence>MRAPLLGYQSVQEWLGEEVLTLADVWPESLRAVVVGLNPAPASVDAGHYYQGKTGQRQLGRLVDAGVMSRPPARHFEEVALAAGIGFTDVVKRPTRSEGGVGAIEIEYGRRTLNDKLAALDVPLVICVFRHPVGALLGDEGRPGLQAGRTEWGAMVFRLPGPFDERDRAAAVMATLPPLLS</sequence>
<reference evidence="2 3" key="1">
    <citation type="submission" date="2018-03" db="EMBL/GenBank/DDBJ databases">
        <title>Bacteriophage NCPPB3778 and a type I-E CRISPR drive the evolution of the US Biological Select Agent, Rathayibacter toxicus.</title>
        <authorList>
            <person name="Davis E.W.II."/>
            <person name="Tabima J.F."/>
            <person name="Weisberg A.J."/>
            <person name="Dantas Lopes L."/>
            <person name="Wiseman M.S."/>
            <person name="Wiseman M.S."/>
            <person name="Pupko T."/>
            <person name="Belcher M.S."/>
            <person name="Sechler A.J."/>
            <person name="Tancos M.A."/>
            <person name="Schroeder B.K."/>
            <person name="Murray T.D."/>
            <person name="Luster D.G."/>
            <person name="Schneider W.L."/>
            <person name="Rogers E."/>
            <person name="Andreote F.D."/>
            <person name="Grunwald N.J."/>
            <person name="Putnam M.L."/>
            <person name="Chang J.H."/>
        </authorList>
    </citation>
    <scope>NUCLEOTIDE SEQUENCE [LARGE SCALE GENOMIC DNA]</scope>
    <source>
        <strain evidence="2 3">DSM 15933</strain>
    </source>
</reference>
<gene>
    <name evidence="2" type="ORF">C1I63_02180</name>
</gene>
<dbReference type="Pfam" id="PF03167">
    <property type="entry name" value="UDG"/>
    <property type="match status" value="1"/>
</dbReference>
<dbReference type="SUPFAM" id="SSF52141">
    <property type="entry name" value="Uracil-DNA glycosylase-like"/>
    <property type="match status" value="1"/>
</dbReference>
<evidence type="ECO:0000313" key="2">
    <source>
        <dbReference type="EMBL" id="PTL71767.1"/>
    </source>
</evidence>
<protein>
    <recommendedName>
        <fullName evidence="1">Uracil-DNA glycosylase-like domain-containing protein</fullName>
    </recommendedName>
</protein>